<evidence type="ECO:0000313" key="1">
    <source>
        <dbReference type="EMBL" id="KAK8211393.1"/>
    </source>
</evidence>
<gene>
    <name evidence="1" type="ORF">M8818_003360</name>
</gene>
<evidence type="ECO:0000313" key="2">
    <source>
        <dbReference type="Proteomes" id="UP001320706"/>
    </source>
</evidence>
<name>A0ACC3SFS9_9PEZI</name>
<accession>A0ACC3SFS9</accession>
<comment type="caution">
    <text evidence="1">The sequence shown here is derived from an EMBL/GenBank/DDBJ whole genome shotgun (WGS) entry which is preliminary data.</text>
</comment>
<sequence>MHQGSKACRVSTEWVSEGRLGSQIVVQKKAGLRGQLVGCCWSASPPHKRRTNRWKVHKRSVQSAFSLNLPTTSQRPAPAREQTSRPEHRSRSRPSPRLSQGKAQCGADPASLTRLRPQASSPPTHTIQHNAQPPSMASGIATPGCGYRPLAAQRSKAHAAYREGTPFPGYSGACTEWIARLDAPAALPPRGERKRKRTRSRATGFLRSGQSHPVRSIRPQPLCLCIGIRLLTKRPPGMRYTCAAVYQNCPSQAFFGALRLPYLALQGNAVTAIYNSNLQFRQSIISNLPNMATSAVS</sequence>
<dbReference type="EMBL" id="JAMKPW020000014">
    <property type="protein sequence ID" value="KAK8211393.1"/>
    <property type="molecule type" value="Genomic_DNA"/>
</dbReference>
<protein>
    <submittedName>
        <fullName evidence="1">Uncharacterized protein</fullName>
    </submittedName>
</protein>
<proteinExistence type="predicted"/>
<reference evidence="1" key="1">
    <citation type="submission" date="2024-02" db="EMBL/GenBank/DDBJ databases">
        <title>Metagenome Assembled Genome of Zalaria obscura JY119.</title>
        <authorList>
            <person name="Vighnesh L."/>
            <person name="Jagadeeshwari U."/>
            <person name="Venkata Ramana C."/>
            <person name="Sasikala C."/>
        </authorList>
    </citation>
    <scope>NUCLEOTIDE SEQUENCE</scope>
    <source>
        <strain evidence="1">JY119</strain>
    </source>
</reference>
<keyword evidence="2" id="KW-1185">Reference proteome</keyword>
<dbReference type="Proteomes" id="UP001320706">
    <property type="component" value="Unassembled WGS sequence"/>
</dbReference>
<organism evidence="1 2">
    <name type="scientific">Zalaria obscura</name>
    <dbReference type="NCBI Taxonomy" id="2024903"/>
    <lineage>
        <taxon>Eukaryota</taxon>
        <taxon>Fungi</taxon>
        <taxon>Dikarya</taxon>
        <taxon>Ascomycota</taxon>
        <taxon>Pezizomycotina</taxon>
        <taxon>Dothideomycetes</taxon>
        <taxon>Dothideomycetidae</taxon>
        <taxon>Dothideales</taxon>
        <taxon>Zalariaceae</taxon>
        <taxon>Zalaria</taxon>
    </lineage>
</organism>